<keyword evidence="11" id="KW-1185">Reference proteome</keyword>
<feature type="region of interest" description="Disordered" evidence="7">
    <location>
        <begin position="1"/>
        <end position="38"/>
    </location>
</feature>
<evidence type="ECO:0000313" key="10">
    <source>
        <dbReference type="EMBL" id="OBT97450.1"/>
    </source>
</evidence>
<evidence type="ECO:0000256" key="5">
    <source>
        <dbReference type="ARBA" id="ARBA00023136"/>
    </source>
</evidence>
<dbReference type="EMBL" id="KV460222">
    <property type="protein sequence ID" value="OBT97450.1"/>
    <property type="molecule type" value="Genomic_DNA"/>
</dbReference>
<evidence type="ECO:0000256" key="7">
    <source>
        <dbReference type="SAM" id="MobiDB-lite"/>
    </source>
</evidence>
<organism evidence="10 11">
    <name type="scientific">Pseudogymnoascus verrucosus</name>
    <dbReference type="NCBI Taxonomy" id="342668"/>
    <lineage>
        <taxon>Eukaryota</taxon>
        <taxon>Fungi</taxon>
        <taxon>Dikarya</taxon>
        <taxon>Ascomycota</taxon>
        <taxon>Pezizomycotina</taxon>
        <taxon>Leotiomycetes</taxon>
        <taxon>Thelebolales</taxon>
        <taxon>Thelebolaceae</taxon>
        <taxon>Pseudogymnoascus</taxon>
    </lineage>
</organism>
<evidence type="ECO:0000313" key="11">
    <source>
        <dbReference type="Proteomes" id="UP000091956"/>
    </source>
</evidence>
<feature type="compositionally biased region" description="Polar residues" evidence="7">
    <location>
        <begin position="11"/>
        <end position="25"/>
    </location>
</feature>
<feature type="transmembrane region" description="Helical" evidence="8">
    <location>
        <begin position="385"/>
        <end position="405"/>
    </location>
</feature>
<reference evidence="10 11" key="1">
    <citation type="submission" date="2016-03" db="EMBL/GenBank/DDBJ databases">
        <title>Comparative genomics of Pseudogymnoascus destructans, the fungus causing white-nose syndrome of bats.</title>
        <authorList>
            <person name="Palmer J.M."/>
            <person name="Drees K.P."/>
            <person name="Foster J.T."/>
            <person name="Lindner D.L."/>
        </authorList>
    </citation>
    <scope>NUCLEOTIDE SEQUENCE [LARGE SCALE GENOMIC DNA]</scope>
    <source>
        <strain evidence="10 11">UAMH 10579</strain>
    </source>
</reference>
<feature type="transmembrane region" description="Helical" evidence="8">
    <location>
        <begin position="353"/>
        <end position="373"/>
    </location>
</feature>
<evidence type="ECO:0000256" key="4">
    <source>
        <dbReference type="ARBA" id="ARBA00022989"/>
    </source>
</evidence>
<evidence type="ECO:0000256" key="6">
    <source>
        <dbReference type="ARBA" id="ARBA00037968"/>
    </source>
</evidence>
<accession>A0A1B8GNT3</accession>
<dbReference type="InterPro" id="IPR020846">
    <property type="entry name" value="MFS_dom"/>
</dbReference>
<feature type="transmembrane region" description="Helical" evidence="8">
    <location>
        <begin position="61"/>
        <end position="86"/>
    </location>
</feature>
<feature type="transmembrane region" description="Helical" evidence="8">
    <location>
        <begin position="158"/>
        <end position="178"/>
    </location>
</feature>
<evidence type="ECO:0000256" key="2">
    <source>
        <dbReference type="ARBA" id="ARBA00022448"/>
    </source>
</evidence>
<proteinExistence type="inferred from homology"/>
<dbReference type="AlphaFoldDB" id="A0A1B8GNT3"/>
<dbReference type="FunFam" id="1.20.1250.20:FF:000064">
    <property type="entry name" value="MFS allantoate transporter"/>
    <property type="match status" value="1"/>
</dbReference>
<dbReference type="RefSeq" id="XP_018131183.1">
    <property type="nucleotide sequence ID" value="XM_018273885.2"/>
</dbReference>
<feature type="domain" description="Major facilitator superfamily (MFS) profile" evidence="9">
    <location>
        <begin position="61"/>
        <end position="476"/>
    </location>
</feature>
<dbReference type="PANTHER" id="PTHR43791:SF16">
    <property type="entry name" value="TRANSPORTER, PUTATIVE (AFU_ORTHOLOGUE AFUA_3G01840)-RELATED"/>
    <property type="match status" value="1"/>
</dbReference>
<dbReference type="Proteomes" id="UP000091956">
    <property type="component" value="Unassembled WGS sequence"/>
</dbReference>
<evidence type="ECO:0000256" key="3">
    <source>
        <dbReference type="ARBA" id="ARBA00022692"/>
    </source>
</evidence>
<feature type="transmembrane region" description="Helical" evidence="8">
    <location>
        <begin position="98"/>
        <end position="120"/>
    </location>
</feature>
<comment type="similarity">
    <text evidence="6">Belongs to the major facilitator superfamily. Allantoate permease family.</text>
</comment>
<dbReference type="GO" id="GO:0022857">
    <property type="term" value="F:transmembrane transporter activity"/>
    <property type="evidence" value="ECO:0007669"/>
    <property type="project" value="InterPro"/>
</dbReference>
<dbReference type="OrthoDB" id="4454541at2759"/>
<reference evidence="11" key="2">
    <citation type="journal article" date="2018" name="Nat. Commun.">
        <title>Extreme sensitivity to ultraviolet light in the fungal pathogen causing white-nose syndrome of bats.</title>
        <authorList>
            <person name="Palmer J.M."/>
            <person name="Drees K.P."/>
            <person name="Foster J.T."/>
            <person name="Lindner D.L."/>
        </authorList>
    </citation>
    <scope>NUCLEOTIDE SEQUENCE [LARGE SCALE GENOMIC DNA]</scope>
    <source>
        <strain evidence="11">UAMH 10579</strain>
    </source>
</reference>
<gene>
    <name evidence="10" type="ORF">VE01_04411</name>
</gene>
<feature type="transmembrane region" description="Helical" evidence="8">
    <location>
        <begin position="417"/>
        <end position="436"/>
    </location>
</feature>
<name>A0A1B8GNT3_9PEZI</name>
<feature type="transmembrane region" description="Helical" evidence="8">
    <location>
        <begin position="290"/>
        <end position="314"/>
    </location>
</feature>
<dbReference type="Pfam" id="PF07690">
    <property type="entry name" value="MFS_1"/>
    <property type="match status" value="1"/>
</dbReference>
<dbReference type="PANTHER" id="PTHR43791">
    <property type="entry name" value="PERMEASE-RELATED"/>
    <property type="match status" value="1"/>
</dbReference>
<dbReference type="PROSITE" id="PS50850">
    <property type="entry name" value="MFS"/>
    <property type="match status" value="1"/>
</dbReference>
<dbReference type="InterPro" id="IPR011701">
    <property type="entry name" value="MFS"/>
</dbReference>
<keyword evidence="3 8" id="KW-0812">Transmembrane</keyword>
<evidence type="ECO:0000259" key="9">
    <source>
        <dbReference type="PROSITE" id="PS50850"/>
    </source>
</evidence>
<feature type="transmembrane region" description="Helical" evidence="8">
    <location>
        <begin position="127"/>
        <end position="146"/>
    </location>
</feature>
<feature type="transmembrane region" description="Helical" evidence="8">
    <location>
        <begin position="218"/>
        <end position="239"/>
    </location>
</feature>
<feature type="transmembrane region" description="Helical" evidence="8">
    <location>
        <begin position="190"/>
        <end position="212"/>
    </location>
</feature>
<keyword evidence="2" id="KW-0813">Transport</keyword>
<dbReference type="InterPro" id="IPR036259">
    <property type="entry name" value="MFS_trans_sf"/>
</dbReference>
<feature type="transmembrane region" description="Helical" evidence="8">
    <location>
        <begin position="448"/>
        <end position="470"/>
    </location>
</feature>
<evidence type="ECO:0000256" key="1">
    <source>
        <dbReference type="ARBA" id="ARBA00004141"/>
    </source>
</evidence>
<dbReference type="FunFam" id="1.20.1250.20:FF:000295">
    <property type="entry name" value="Unplaced genomic scaffold supercont1.7, whole genome shotgun sequence"/>
    <property type="match status" value="1"/>
</dbReference>
<sequence length="528" mass="58038">MAPIDVLNGNEDVSSIGDSKTSSNQIEDKESGTKGAQVSEERVVLTEQDNKLILRKTDKSILTILVWVYFLQILDKSVLGYASLFGLREDTKLKGTEYSMVGSIAPIAQLCWLPFASAVIVKVPHRILMSILIFGWGLAQTCMAASHNYAGLVTSRFFLGLFEAACLPLFGVITSQWYRRAEQPVRIAAWYGTNGMATIIGSALSFGLGHIPSSTLRSWQIIFIFVGLVTVITAPFVYWKLDNDVESARFLTKHERAQAIERLRANNTGIGSREFKWSQVVEVFLDPKTYLWFVLALLVNVGAAVSNVFGPLILNGLGFDKYITSLLNIPFGAVQLLVILLASYAAHKAKLKGAILAILMLPVVAGLAMLYALPRNSANIAPNLVAYYLLAFLFGGNPLLITWLVGNTAGTTKKTVLMVIYNIGISVGNIIGPLLFKASDAPSYLPGLRVVLGLFCAMVAAILAQWFLLFTMNKGQERKRVANGKPAKITDRSMMDQYTAQDDIDSRNTDAALHDLTDRKNDEFVYIY</sequence>
<comment type="subcellular location">
    <subcellularLocation>
        <location evidence="1">Membrane</location>
        <topology evidence="1">Multi-pass membrane protein</topology>
    </subcellularLocation>
</comment>
<keyword evidence="4 8" id="KW-1133">Transmembrane helix</keyword>
<dbReference type="Gene3D" id="1.20.1250.20">
    <property type="entry name" value="MFS general substrate transporter like domains"/>
    <property type="match status" value="2"/>
</dbReference>
<dbReference type="GeneID" id="28837797"/>
<evidence type="ECO:0000256" key="8">
    <source>
        <dbReference type="SAM" id="Phobius"/>
    </source>
</evidence>
<keyword evidence="5 8" id="KW-0472">Membrane</keyword>
<dbReference type="SUPFAM" id="SSF103473">
    <property type="entry name" value="MFS general substrate transporter"/>
    <property type="match status" value="1"/>
</dbReference>
<dbReference type="GO" id="GO:0016020">
    <property type="term" value="C:membrane"/>
    <property type="evidence" value="ECO:0007669"/>
    <property type="project" value="UniProtKB-SubCell"/>
</dbReference>
<feature type="transmembrane region" description="Helical" evidence="8">
    <location>
        <begin position="326"/>
        <end position="346"/>
    </location>
</feature>
<protein>
    <recommendedName>
        <fullName evidence="9">Major facilitator superfamily (MFS) profile domain-containing protein</fullName>
    </recommendedName>
</protein>